<dbReference type="NCBIfam" id="NF003962">
    <property type="entry name" value="PRK05454.2-5"/>
    <property type="match status" value="1"/>
</dbReference>
<dbReference type="InterPro" id="IPR050321">
    <property type="entry name" value="Glycosyltr_2/OpgH_subfam"/>
</dbReference>
<name>A0A4S4N9P7_9RHOB</name>
<keyword evidence="8 14" id="KW-0808">Transferase</keyword>
<dbReference type="PANTHER" id="PTHR43867:SF5">
    <property type="entry name" value="GLUCANS BIOSYNTHESIS GLUCOSYLTRANSFERASE H"/>
    <property type="match status" value="1"/>
</dbReference>
<evidence type="ECO:0000256" key="10">
    <source>
        <dbReference type="ARBA" id="ARBA00022989"/>
    </source>
</evidence>
<keyword evidence="9 12" id="KW-0812">Transmembrane</keyword>
<evidence type="ECO:0000259" key="13">
    <source>
        <dbReference type="Pfam" id="PF13632"/>
    </source>
</evidence>
<evidence type="ECO:0000256" key="12">
    <source>
        <dbReference type="SAM" id="Phobius"/>
    </source>
</evidence>
<comment type="similarity">
    <text evidence="3">Belongs to the glycosyltransferase 2 family. OpgH subfamily.</text>
</comment>
<organism evidence="14 15">
    <name type="scientific">Aliishimia ponticola</name>
    <dbReference type="NCBI Taxonomy" id="2499833"/>
    <lineage>
        <taxon>Bacteria</taxon>
        <taxon>Pseudomonadati</taxon>
        <taxon>Pseudomonadota</taxon>
        <taxon>Alphaproteobacteria</taxon>
        <taxon>Rhodobacterales</taxon>
        <taxon>Paracoccaceae</taxon>
        <taxon>Aliishimia</taxon>
    </lineage>
</organism>
<dbReference type="NCBIfam" id="NF003958">
    <property type="entry name" value="PRK05454.2-1"/>
    <property type="match status" value="1"/>
</dbReference>
<evidence type="ECO:0000256" key="4">
    <source>
        <dbReference type="ARBA" id="ARBA00020585"/>
    </source>
</evidence>
<dbReference type="Pfam" id="PF13632">
    <property type="entry name" value="Glyco_trans_2_3"/>
    <property type="match status" value="1"/>
</dbReference>
<sequence length="627" mass="68974">MDNTPHLDSHMPAPAPLEIVPQRFDRAPQAAVNAGGSKGDLAQARAFPWRLALFAPALAGTAALVAGMHAWLNMGGMTWLEWALLSLIGFSFVWVALSVATVIVALAGLALRRAETVTDAAPLDVALLVPVYNENPSDVFGNAQAMLDDLARQNAAHRFTLFVLSDTRDPKIAADEVSALRALRRDAPAGMDVYYRRRAENTDKKIGNLHDWITGWGAAYDAMLVLDADSLMAGRSIIALADALAADPKAGLMQSFPTLIGAETVFARIQQFSNIAYGWLLAEGLALWSQSEGNYWGHNAIMRTRAFAEAAGLPRLRGDRLILSHDFVEAGLLRRAGWRVRFLPRIAGSYEETPATLIDYVLRDRRWCRGNLQHLRLLGARGLHPVSRFHLFQGAVSYLLSPAWFLLLLAWALLGKNETTNVISYFREDNPLYPDWPVMTEINAALFLVIMYAVLLTPKLMGAGIIALHPKAQRIFGGRRNFLTAFLVEITLSVLYAPVLMIQQCRAVLRAALTMSEPWSPQSRTARGHDLGTLLRFHWLETVLGLILAVGLVSGLVSMWLLPIVISLVMAVPLSALGSFNLARHAPPALRLDSPNTLREPAIVTRARIERDRMRAHLAGQIETPAE</sequence>
<keyword evidence="15" id="KW-1185">Reference proteome</keyword>
<feature type="transmembrane region" description="Helical" evidence="12">
    <location>
        <begin position="51"/>
        <end position="72"/>
    </location>
</feature>
<keyword evidence="5" id="KW-1003">Cell membrane</keyword>
<dbReference type="Gene3D" id="3.90.550.10">
    <property type="entry name" value="Spore Coat Polysaccharide Biosynthesis Protein SpsA, Chain A"/>
    <property type="match status" value="1"/>
</dbReference>
<accession>A0A4S4N9P7</accession>
<evidence type="ECO:0000313" key="15">
    <source>
        <dbReference type="Proteomes" id="UP000306602"/>
    </source>
</evidence>
<dbReference type="Proteomes" id="UP000306602">
    <property type="component" value="Unassembled WGS sequence"/>
</dbReference>
<evidence type="ECO:0000313" key="14">
    <source>
        <dbReference type="EMBL" id="THH35982.1"/>
    </source>
</evidence>
<dbReference type="AlphaFoldDB" id="A0A4S4N9P7"/>
<evidence type="ECO:0000256" key="3">
    <source>
        <dbReference type="ARBA" id="ARBA00009337"/>
    </source>
</evidence>
<protein>
    <recommendedName>
        <fullName evidence="4">Glucans biosynthesis glucosyltransferase H</fullName>
    </recommendedName>
</protein>
<feature type="transmembrane region" description="Helical" evidence="12">
    <location>
        <begin position="444"/>
        <end position="469"/>
    </location>
</feature>
<evidence type="ECO:0000256" key="2">
    <source>
        <dbReference type="ARBA" id="ARBA00005001"/>
    </source>
</evidence>
<evidence type="ECO:0000256" key="9">
    <source>
        <dbReference type="ARBA" id="ARBA00022692"/>
    </source>
</evidence>
<feature type="transmembrane region" description="Helical" evidence="12">
    <location>
        <begin position="84"/>
        <end position="111"/>
    </location>
</feature>
<evidence type="ECO:0000256" key="8">
    <source>
        <dbReference type="ARBA" id="ARBA00022679"/>
    </source>
</evidence>
<reference evidence="14 15" key="1">
    <citation type="submission" date="2019-04" db="EMBL/GenBank/DDBJ databases">
        <title>Shimia ponticola sp. nov., isolated from seawater.</title>
        <authorList>
            <person name="Kim Y.-O."/>
            <person name="Yoon J.-H."/>
        </authorList>
    </citation>
    <scope>NUCLEOTIDE SEQUENCE [LARGE SCALE GENOMIC DNA]</scope>
    <source>
        <strain evidence="14 15">MYP11</strain>
    </source>
</reference>
<feature type="transmembrane region" description="Helical" evidence="12">
    <location>
        <begin position="543"/>
        <end position="574"/>
    </location>
</feature>
<evidence type="ECO:0000256" key="5">
    <source>
        <dbReference type="ARBA" id="ARBA00022475"/>
    </source>
</evidence>
<dbReference type="InterPro" id="IPR029044">
    <property type="entry name" value="Nucleotide-diphossugar_trans"/>
</dbReference>
<evidence type="ECO:0000256" key="1">
    <source>
        <dbReference type="ARBA" id="ARBA00004429"/>
    </source>
</evidence>
<dbReference type="GO" id="GO:0005886">
    <property type="term" value="C:plasma membrane"/>
    <property type="evidence" value="ECO:0007669"/>
    <property type="project" value="UniProtKB-SubCell"/>
</dbReference>
<evidence type="ECO:0000256" key="7">
    <source>
        <dbReference type="ARBA" id="ARBA00022676"/>
    </source>
</evidence>
<evidence type="ECO:0000256" key="11">
    <source>
        <dbReference type="ARBA" id="ARBA00023136"/>
    </source>
</evidence>
<proteinExistence type="inferred from homology"/>
<dbReference type="PANTHER" id="PTHR43867">
    <property type="entry name" value="CELLULOSE SYNTHASE CATALYTIC SUBUNIT A [UDP-FORMING]"/>
    <property type="match status" value="1"/>
</dbReference>
<comment type="caution">
    <text evidence="14">The sequence shown here is derived from an EMBL/GenBank/DDBJ whole genome shotgun (WGS) entry which is preliminary data.</text>
</comment>
<dbReference type="InterPro" id="IPR001173">
    <property type="entry name" value="Glyco_trans_2-like"/>
</dbReference>
<gene>
    <name evidence="14" type="primary">mdoH</name>
    <name evidence="14" type="ORF">E4Z66_13020</name>
</gene>
<comment type="subcellular location">
    <subcellularLocation>
        <location evidence="1">Cell inner membrane</location>
        <topology evidence="1">Multi-pass membrane protein</topology>
    </subcellularLocation>
</comment>
<comment type="pathway">
    <text evidence="2">Glycan metabolism; osmoregulated periplasmic glucan (OPG) biosynthesis.</text>
</comment>
<keyword evidence="10 12" id="KW-1133">Transmembrane helix</keyword>
<dbReference type="OrthoDB" id="9775281at2"/>
<dbReference type="SUPFAM" id="SSF53448">
    <property type="entry name" value="Nucleotide-diphospho-sugar transferases"/>
    <property type="match status" value="1"/>
</dbReference>
<dbReference type="GO" id="GO:0016758">
    <property type="term" value="F:hexosyltransferase activity"/>
    <property type="evidence" value="ECO:0007669"/>
    <property type="project" value="TreeGrafter"/>
</dbReference>
<dbReference type="EMBL" id="SRKY01000003">
    <property type="protein sequence ID" value="THH35982.1"/>
    <property type="molecule type" value="Genomic_DNA"/>
</dbReference>
<keyword evidence="6" id="KW-0997">Cell inner membrane</keyword>
<feature type="transmembrane region" description="Helical" evidence="12">
    <location>
        <begin position="481"/>
        <end position="502"/>
    </location>
</feature>
<keyword evidence="11 12" id="KW-0472">Membrane</keyword>
<evidence type="ECO:0000256" key="6">
    <source>
        <dbReference type="ARBA" id="ARBA00022519"/>
    </source>
</evidence>
<keyword evidence="7" id="KW-0328">Glycosyltransferase</keyword>
<feature type="transmembrane region" description="Helical" evidence="12">
    <location>
        <begin position="391"/>
        <end position="414"/>
    </location>
</feature>
<feature type="domain" description="Glycosyltransferase 2-like" evidence="13">
    <location>
        <begin position="224"/>
        <end position="412"/>
    </location>
</feature>